<evidence type="ECO:0000313" key="2">
    <source>
        <dbReference type="Proteomes" id="UP001341840"/>
    </source>
</evidence>
<sequence length="126" mass="14100">MTQVVLLRKHVTPQASTPQLKSEPVELKPIPTGPVLAPDNHRSYFPGGPISRPRSFMIFSSHHNIYNWGFPSLSHRLMPRLVAGTLAGGPPAATVSRDVSSCPTWKQKPHRHLLLPMVRCRRKPSR</sequence>
<accession>A0ABU6TLY6</accession>
<evidence type="ECO:0000313" key="1">
    <source>
        <dbReference type="EMBL" id="MED6149766.1"/>
    </source>
</evidence>
<reference evidence="1 2" key="1">
    <citation type="journal article" date="2023" name="Plants (Basel)">
        <title>Bridging the Gap: Combining Genomics and Transcriptomics Approaches to Understand Stylosanthes scabra, an Orphan Legume from the Brazilian Caatinga.</title>
        <authorList>
            <person name="Ferreira-Neto J.R.C."/>
            <person name="da Silva M.D."/>
            <person name="Binneck E."/>
            <person name="de Melo N.F."/>
            <person name="da Silva R.H."/>
            <person name="de Melo A.L.T.M."/>
            <person name="Pandolfi V."/>
            <person name="Bustamante F.O."/>
            <person name="Brasileiro-Vidal A.C."/>
            <person name="Benko-Iseppon A.M."/>
        </authorList>
    </citation>
    <scope>NUCLEOTIDE SEQUENCE [LARGE SCALE GENOMIC DNA]</scope>
    <source>
        <tissue evidence="1">Leaves</tissue>
    </source>
</reference>
<dbReference type="Proteomes" id="UP001341840">
    <property type="component" value="Unassembled WGS sequence"/>
</dbReference>
<name>A0ABU6TLY6_9FABA</name>
<organism evidence="1 2">
    <name type="scientific">Stylosanthes scabra</name>
    <dbReference type="NCBI Taxonomy" id="79078"/>
    <lineage>
        <taxon>Eukaryota</taxon>
        <taxon>Viridiplantae</taxon>
        <taxon>Streptophyta</taxon>
        <taxon>Embryophyta</taxon>
        <taxon>Tracheophyta</taxon>
        <taxon>Spermatophyta</taxon>
        <taxon>Magnoliopsida</taxon>
        <taxon>eudicotyledons</taxon>
        <taxon>Gunneridae</taxon>
        <taxon>Pentapetalae</taxon>
        <taxon>rosids</taxon>
        <taxon>fabids</taxon>
        <taxon>Fabales</taxon>
        <taxon>Fabaceae</taxon>
        <taxon>Papilionoideae</taxon>
        <taxon>50 kb inversion clade</taxon>
        <taxon>dalbergioids sensu lato</taxon>
        <taxon>Dalbergieae</taxon>
        <taxon>Pterocarpus clade</taxon>
        <taxon>Stylosanthes</taxon>
    </lineage>
</organism>
<keyword evidence="2" id="KW-1185">Reference proteome</keyword>
<dbReference type="EMBL" id="JASCZI010091280">
    <property type="protein sequence ID" value="MED6149766.1"/>
    <property type="molecule type" value="Genomic_DNA"/>
</dbReference>
<comment type="caution">
    <text evidence="1">The sequence shown here is derived from an EMBL/GenBank/DDBJ whole genome shotgun (WGS) entry which is preliminary data.</text>
</comment>
<gene>
    <name evidence="1" type="ORF">PIB30_065742</name>
</gene>
<protein>
    <submittedName>
        <fullName evidence="1">Uncharacterized protein</fullName>
    </submittedName>
</protein>
<proteinExistence type="predicted"/>